<dbReference type="EMBL" id="JXCE01000990">
    <property type="protein sequence ID" value="KPA35618.1"/>
    <property type="molecule type" value="Genomic_DNA"/>
</dbReference>
<dbReference type="Proteomes" id="UP000037904">
    <property type="component" value="Unassembled WGS sequence"/>
</dbReference>
<dbReference type="AlphaFoldDB" id="A0A0M9ELP2"/>
<keyword evidence="2" id="KW-1185">Reference proteome</keyword>
<protein>
    <submittedName>
        <fullName evidence="1">Zinc mynd-type</fullName>
    </submittedName>
</protein>
<comment type="caution">
    <text evidence="1">The sequence shown here is derived from an EMBL/GenBank/DDBJ whole genome shotgun (WGS) entry which is preliminary data.</text>
</comment>
<evidence type="ECO:0000313" key="2">
    <source>
        <dbReference type="Proteomes" id="UP000037904"/>
    </source>
</evidence>
<proteinExistence type="predicted"/>
<organism evidence="1 2">
    <name type="scientific">Fusarium langsethiae</name>
    <dbReference type="NCBI Taxonomy" id="179993"/>
    <lineage>
        <taxon>Eukaryota</taxon>
        <taxon>Fungi</taxon>
        <taxon>Dikarya</taxon>
        <taxon>Ascomycota</taxon>
        <taxon>Pezizomycotina</taxon>
        <taxon>Sordariomycetes</taxon>
        <taxon>Hypocreomycetidae</taxon>
        <taxon>Hypocreales</taxon>
        <taxon>Nectriaceae</taxon>
        <taxon>Fusarium</taxon>
    </lineage>
</organism>
<gene>
    <name evidence="1" type="ORF">FLAG1_11668</name>
</gene>
<evidence type="ECO:0000313" key="1">
    <source>
        <dbReference type="EMBL" id="KPA35618.1"/>
    </source>
</evidence>
<name>A0A0M9ELP2_FUSLA</name>
<accession>A0A0M9ELP2</accession>
<sequence length="173" mass="19951">MFLTPDRKLFDYRGIGYAHREASTSAKLLPGPDLKHCPHTLIKVELLYTMESWIIDTTGCQYGFREILVPFNKYIADKSCQLLGHPTIYNWTETKDLDYFSTLPIMTRSRAQKQDRELERKARLRFADFVDRHVGADILDGSASEFNEKLVSFGNILKMYMSSFDDSQFGTSS</sequence>
<reference evidence="1 2" key="1">
    <citation type="submission" date="2015-04" db="EMBL/GenBank/DDBJ databases">
        <title>The draft genome sequence of Fusarium langsethiae, a T-2/HT-2 mycotoxin producer.</title>
        <authorList>
            <person name="Lysoe E."/>
            <person name="Divon H.H."/>
            <person name="Terzi V."/>
            <person name="Orru L."/>
            <person name="Lamontanara A."/>
            <person name="Kolseth A.-K."/>
            <person name="Frandsen R.J."/>
            <person name="Nielsen K."/>
            <person name="Thrane U."/>
        </authorList>
    </citation>
    <scope>NUCLEOTIDE SEQUENCE [LARGE SCALE GENOMIC DNA]</scope>
    <source>
        <strain evidence="1 2">Fl201059</strain>
    </source>
</reference>